<protein>
    <submittedName>
        <fullName evidence="3">DUF262 domain-containing protein</fullName>
    </submittedName>
</protein>
<comment type="caution">
    <text evidence="3">The sequence shown here is derived from an EMBL/GenBank/DDBJ whole genome shotgun (WGS) entry which is preliminary data.</text>
</comment>
<evidence type="ECO:0000313" key="3">
    <source>
        <dbReference type="EMBL" id="HGK24156.1"/>
    </source>
</evidence>
<gene>
    <name evidence="3" type="ORF">ENU78_06985</name>
</gene>
<dbReference type="InterPro" id="IPR011089">
    <property type="entry name" value="GmrSD_C"/>
</dbReference>
<sequence>MEKISAKEKSIRELLKDKRYLIDYYQREYKWQTKQVKELIEDLVECFLEDYDPEDPREKIANYSKYYLGAIIICEKDAQKYIIDGQQRLTTLTLLLVYLRNILKDEDQKAKLYSLVFSDVFGKKTYNIDVEERKPYLDELVKGNVPDINGVSESIENLIESYKGIPTFFPDDFDDKAFLYFSDWLIENVYLVEITTRVEEDAYKIFETMNDRGLSLTPIEMLKSYLLSRISDTNKRNEAAKVWREKIEALRRLGKNEDSEAFKAWMRGKFANSIREKKKDSKPLDFDRIGTEMHRWVKENEISIGLKDSDDFYKFITKDVKFYSERYKELKEYSQKLTRGLESIYYLSYLGFTLQYPVLLASINIEDDDKTIKKKYQIVGDFLDIVFVRRLWNYKGIDYKNMQYICFNIIKEIRDKSLYDLGEILLRKLEEDKFNFAKNKNFKLISFRRFYVHYILARMTDFVEVESGLKSRFEEYIAKGPNRYEIEHIWSKNAFNELKGEFSSLSDFEEYRNKIGGLLILPKSFNASYGDLLYTEKLKHYFGQNLLAKSLHEDCYNHNPGFLNFIEKTGLPFKPYSKFGKKELEERQELYCQLADIIWSPKRIEKILEEIS</sequence>
<reference evidence="3" key="1">
    <citation type="journal article" date="2020" name="mSystems">
        <title>Genome- and Community-Level Interaction Insights into Carbon Utilization and Element Cycling Functions of Hydrothermarchaeota in Hydrothermal Sediment.</title>
        <authorList>
            <person name="Zhou Z."/>
            <person name="Liu Y."/>
            <person name="Xu W."/>
            <person name="Pan J."/>
            <person name="Luo Z.H."/>
            <person name="Li M."/>
        </authorList>
    </citation>
    <scope>NUCLEOTIDE SEQUENCE [LARGE SCALE GENOMIC DNA]</scope>
    <source>
        <strain evidence="3">SpSt-70</strain>
    </source>
</reference>
<evidence type="ECO:0000259" key="2">
    <source>
        <dbReference type="Pfam" id="PF07510"/>
    </source>
</evidence>
<organism evidence="3">
    <name type="scientific">Dictyoglomus thermophilum</name>
    <dbReference type="NCBI Taxonomy" id="14"/>
    <lineage>
        <taxon>Bacteria</taxon>
        <taxon>Pseudomonadati</taxon>
        <taxon>Dictyoglomota</taxon>
        <taxon>Dictyoglomia</taxon>
        <taxon>Dictyoglomales</taxon>
        <taxon>Dictyoglomaceae</taxon>
        <taxon>Dictyoglomus</taxon>
    </lineage>
</organism>
<accession>A0A7C2CKS3</accession>
<dbReference type="AlphaFoldDB" id="A0A7C2CKS3"/>
<dbReference type="InterPro" id="IPR004919">
    <property type="entry name" value="GmrSD_N"/>
</dbReference>
<name>A0A7C2CKS3_DICTH</name>
<evidence type="ECO:0000259" key="1">
    <source>
        <dbReference type="Pfam" id="PF03235"/>
    </source>
</evidence>
<proteinExistence type="predicted"/>
<feature type="domain" description="GmrSD restriction endonucleases C-terminal" evidence="2">
    <location>
        <begin position="435"/>
        <end position="592"/>
    </location>
</feature>
<dbReference type="PANTHER" id="PTHR35149:SF2">
    <property type="entry name" value="DUF262 DOMAIN-CONTAINING PROTEIN"/>
    <property type="match status" value="1"/>
</dbReference>
<feature type="domain" description="GmrSD restriction endonucleases N-terminal" evidence="1">
    <location>
        <begin position="11"/>
        <end position="227"/>
    </location>
</feature>
<dbReference type="PANTHER" id="PTHR35149">
    <property type="entry name" value="SLL5132 PROTEIN"/>
    <property type="match status" value="1"/>
</dbReference>
<dbReference type="Pfam" id="PF03235">
    <property type="entry name" value="GmrSD_N"/>
    <property type="match status" value="1"/>
</dbReference>
<dbReference type="Pfam" id="PF07510">
    <property type="entry name" value="GmrSD_C"/>
    <property type="match status" value="1"/>
</dbReference>
<dbReference type="EMBL" id="DTDV01000019">
    <property type="protein sequence ID" value="HGK24156.1"/>
    <property type="molecule type" value="Genomic_DNA"/>
</dbReference>